<evidence type="ECO:0000313" key="5">
    <source>
        <dbReference type="EMBL" id="MDE5415818.1"/>
    </source>
</evidence>
<dbReference type="EMBL" id="JAOTPO010000021">
    <property type="protein sequence ID" value="MDE5415818.1"/>
    <property type="molecule type" value="Genomic_DNA"/>
</dbReference>
<sequence length="504" mass="57810">MVADEKMQQQLKEKNQQSTSPDPTSEEAPIDQQLEAAQEKEQTLLASLLKKETQLQQLQRKHKREKKESKKITQSRTWKYSLPIRKTLTISKKIKEIFKASEFEKLKEDFEALQQSHKALQSELNKTNEALVKTKEQNTAMKIELGHVNSKELHQQAKKAKENGEVIEYIDQLVKRKNAAESHYGEALTKTARLFNKEKPASKQIVFSHVLKGFQMNGIPEFIVRAAENEGELTLTSASSFSASLSRRARVRQLREHTPELLLDNKVTAYTFADQLGVRRPWVRAEKYKLVDLPIEAGIVIKPSEGAGSRGVYLVISESEIYDVRRSNVLPNWEALKEQIAEDLASGAVTEDEWLIEELILGESTDRRPAKDLKFYCFYGKVALILEITRFPNLRYCWWNANGERISTGKYDDQLFTGEGATQAQIDLAASISAEIPTPFIRIDFLKSSQELIFGEFTPKPGNYDEFNRKTDQWLGDYYLEAEERLIQDLLNGKSFDKYKKIHS</sequence>
<keyword evidence="1" id="KW-0067">ATP-binding</keyword>
<evidence type="ECO:0000313" key="6">
    <source>
        <dbReference type="Proteomes" id="UP001148125"/>
    </source>
</evidence>
<dbReference type="Pfam" id="PF14305">
    <property type="entry name" value="ATPgrasp_TupA"/>
    <property type="match status" value="1"/>
</dbReference>
<dbReference type="Proteomes" id="UP001148125">
    <property type="component" value="Unassembled WGS sequence"/>
</dbReference>
<organism evidence="5 6">
    <name type="scientific">Alkalihalobacterium chitinilyticum</name>
    <dbReference type="NCBI Taxonomy" id="2980103"/>
    <lineage>
        <taxon>Bacteria</taxon>
        <taxon>Bacillati</taxon>
        <taxon>Bacillota</taxon>
        <taxon>Bacilli</taxon>
        <taxon>Bacillales</taxon>
        <taxon>Bacillaceae</taxon>
        <taxon>Alkalihalobacterium</taxon>
    </lineage>
</organism>
<dbReference type="RefSeq" id="WP_275120411.1">
    <property type="nucleotide sequence ID" value="NZ_JAOTPO010000021.1"/>
</dbReference>
<feature type="coiled-coil region" evidence="2">
    <location>
        <begin position="48"/>
        <end position="75"/>
    </location>
</feature>
<keyword evidence="1" id="KW-0547">Nucleotide-binding</keyword>
<feature type="region of interest" description="Disordered" evidence="3">
    <location>
        <begin position="1"/>
        <end position="37"/>
    </location>
</feature>
<feature type="domain" description="ATP-grasp" evidence="4">
    <location>
        <begin position="270"/>
        <end position="488"/>
    </location>
</feature>
<keyword evidence="2" id="KW-0175">Coiled coil</keyword>
<reference evidence="5" key="1">
    <citation type="submission" date="2024-05" db="EMBL/GenBank/DDBJ databases">
        <title>Alkalihalobacillus sp. strain MEB203 novel alkaliphilic bacterium from Lonar Lake, India.</title>
        <authorList>
            <person name="Joshi A."/>
            <person name="Thite S."/>
            <person name="Mengade P."/>
        </authorList>
    </citation>
    <scope>NUCLEOTIDE SEQUENCE</scope>
    <source>
        <strain evidence="5">MEB 203</strain>
    </source>
</reference>
<name>A0ABT5VK35_9BACI</name>
<evidence type="ECO:0000256" key="2">
    <source>
        <dbReference type="SAM" id="Coils"/>
    </source>
</evidence>
<feature type="coiled-coil region" evidence="2">
    <location>
        <begin position="103"/>
        <end position="137"/>
    </location>
</feature>
<evidence type="ECO:0000256" key="3">
    <source>
        <dbReference type="SAM" id="MobiDB-lite"/>
    </source>
</evidence>
<proteinExistence type="predicted"/>
<dbReference type="PROSITE" id="PS50975">
    <property type="entry name" value="ATP_GRASP"/>
    <property type="match status" value="1"/>
</dbReference>
<protein>
    <submittedName>
        <fullName evidence="5">Teichuronopeptide biosynthesis</fullName>
    </submittedName>
</protein>
<evidence type="ECO:0000259" key="4">
    <source>
        <dbReference type="PROSITE" id="PS50975"/>
    </source>
</evidence>
<evidence type="ECO:0000256" key="1">
    <source>
        <dbReference type="PROSITE-ProRule" id="PRU00409"/>
    </source>
</evidence>
<dbReference type="SUPFAM" id="SSF56059">
    <property type="entry name" value="Glutathione synthetase ATP-binding domain-like"/>
    <property type="match status" value="1"/>
</dbReference>
<comment type="caution">
    <text evidence="5">The sequence shown here is derived from an EMBL/GenBank/DDBJ whole genome shotgun (WGS) entry which is preliminary data.</text>
</comment>
<dbReference type="Gene3D" id="3.30.470.20">
    <property type="entry name" value="ATP-grasp fold, B domain"/>
    <property type="match status" value="1"/>
</dbReference>
<dbReference type="InterPro" id="IPR029465">
    <property type="entry name" value="ATPgrasp_TupA"/>
</dbReference>
<accession>A0ABT5VK35</accession>
<keyword evidence="6" id="KW-1185">Reference proteome</keyword>
<gene>
    <name evidence="5" type="ORF">N7Z68_20935</name>
</gene>
<feature type="compositionally biased region" description="Basic and acidic residues" evidence="3">
    <location>
        <begin position="1"/>
        <end position="15"/>
    </location>
</feature>
<dbReference type="InterPro" id="IPR011761">
    <property type="entry name" value="ATP-grasp"/>
</dbReference>